<evidence type="ECO:0000313" key="1">
    <source>
        <dbReference type="EMBL" id="QBQ66806.1"/>
    </source>
</evidence>
<protein>
    <submittedName>
        <fullName evidence="3">Uncharacterized protein</fullName>
    </submittedName>
</protein>
<accession>A0A482M3T4</accession>
<dbReference type="EMBL" id="MH909338">
    <property type="protein sequence ID" value="QBQ67249.1"/>
    <property type="molecule type" value="Genomic_DNA"/>
</dbReference>
<geneLocation type="plasmid" evidence="3">
    <name>pA1763-KPC</name>
</geneLocation>
<proteinExistence type="predicted"/>
<geneLocation type="plasmid" evidence="2">
    <name>pA1759-KPC</name>
</geneLocation>
<dbReference type="EMBL" id="MH909332">
    <property type="protein sequence ID" value="QBQ66806.1"/>
    <property type="molecule type" value="Genomic_DNA"/>
</dbReference>
<organism evidence="3">
    <name type="scientific">Klebsiella pneumoniae</name>
    <dbReference type="NCBI Taxonomy" id="573"/>
    <lineage>
        <taxon>Bacteria</taxon>
        <taxon>Pseudomonadati</taxon>
        <taxon>Pseudomonadota</taxon>
        <taxon>Gammaproteobacteria</taxon>
        <taxon>Enterobacterales</taxon>
        <taxon>Enterobacteriaceae</taxon>
        <taxon>Klebsiella/Raoultella group</taxon>
        <taxon>Klebsiella</taxon>
        <taxon>Klebsiella pneumoniae complex</taxon>
    </lineage>
</organism>
<keyword evidence="3" id="KW-0614">Plasmid</keyword>
<dbReference type="AlphaFoldDB" id="A0A482M3T4"/>
<sequence length="172" mass="18835">MQKVTDLYPPEIARHKLQNHFAGNTVMLELIQKLNKTSLCTFAALCDGNVVTTSGYNITADLCVNRASAVAHSLKQKYLPVTARTISTKADVGGAVKQAAFCIDEDDLARLKSEPEKMMKECERNLNSQKRTNAQKEMSRLYKEFGEDGILALLRNVAQSNGTPPPGAHPAS</sequence>
<reference evidence="3" key="1">
    <citation type="submission" date="2018-09" db="EMBL/GenBank/DDBJ databases">
        <authorList>
            <person name="Zhou D."/>
        </authorList>
    </citation>
    <scope>NUCLEOTIDE SEQUENCE</scope>
    <source>
        <strain evidence="1">A1731</strain>
        <strain evidence="2">A1759</strain>
        <strain evidence="3">A1763</strain>
        <plasmid evidence="1">pA1731-KPC</plasmid>
        <plasmid evidence="2">pA1759-KPC</plasmid>
        <plasmid evidence="3">pA1763-KPC</plasmid>
    </source>
</reference>
<geneLocation type="plasmid" evidence="1">
    <name>pA1731-KPC</name>
</geneLocation>
<dbReference type="RefSeq" id="WP_020956924.1">
    <property type="nucleotide sequence ID" value="NZ_BIFJ01000104.1"/>
</dbReference>
<dbReference type="EMBL" id="MH909340">
    <property type="protein sequence ID" value="QBQ67431.1"/>
    <property type="molecule type" value="Genomic_DNA"/>
</dbReference>
<evidence type="ECO:0000313" key="3">
    <source>
        <dbReference type="EMBL" id="QBQ67431.1"/>
    </source>
</evidence>
<evidence type="ECO:0000313" key="2">
    <source>
        <dbReference type="EMBL" id="QBQ67249.1"/>
    </source>
</evidence>
<name>A0A482M3T4_KLEPN</name>